<dbReference type="Proteomes" id="UP000492820">
    <property type="component" value="Unassembled WGS sequence"/>
</dbReference>
<evidence type="ECO:0000256" key="1">
    <source>
        <dbReference type="SAM" id="Phobius"/>
    </source>
</evidence>
<reference evidence="4" key="3">
    <citation type="submission" date="2020-10" db="UniProtKB">
        <authorList>
            <consortium name="WormBaseParasite"/>
        </authorList>
    </citation>
    <scope>IDENTIFICATION</scope>
</reference>
<evidence type="ECO:0000313" key="4">
    <source>
        <dbReference type="WBParaSite" id="EgrG_000650900"/>
    </source>
</evidence>
<keyword evidence="1" id="KW-1133">Transmembrane helix</keyword>
<evidence type="ECO:0000313" key="3">
    <source>
        <dbReference type="Proteomes" id="UP000492820"/>
    </source>
</evidence>
<feature type="transmembrane region" description="Helical" evidence="1">
    <location>
        <begin position="34"/>
        <end position="54"/>
    </location>
</feature>
<feature type="transmembrane region" description="Helical" evidence="1">
    <location>
        <begin position="7"/>
        <end position="28"/>
    </location>
</feature>
<keyword evidence="1" id="KW-0812">Transmembrane</keyword>
<dbReference type="EMBL" id="LK028578">
    <property type="protein sequence ID" value="CDS18687.1"/>
    <property type="molecule type" value="Genomic_DNA"/>
</dbReference>
<organism evidence="2">
    <name type="scientific">Echinococcus granulosus</name>
    <name type="common">Hydatid tapeworm</name>
    <dbReference type="NCBI Taxonomy" id="6210"/>
    <lineage>
        <taxon>Eukaryota</taxon>
        <taxon>Metazoa</taxon>
        <taxon>Spiralia</taxon>
        <taxon>Lophotrochozoa</taxon>
        <taxon>Platyhelminthes</taxon>
        <taxon>Cestoda</taxon>
        <taxon>Eucestoda</taxon>
        <taxon>Cyclophyllidea</taxon>
        <taxon>Taeniidae</taxon>
        <taxon>Echinococcus</taxon>
        <taxon>Echinococcus granulosus group</taxon>
    </lineage>
</organism>
<reference evidence="2" key="2">
    <citation type="submission" date="2014-06" db="EMBL/GenBank/DDBJ databases">
        <authorList>
            <person name="Aslett M."/>
        </authorList>
    </citation>
    <scope>NUCLEOTIDE SEQUENCE</scope>
</reference>
<gene>
    <name evidence="2" type="ORF">EgrG_000650900</name>
</gene>
<proteinExistence type="predicted"/>
<dbReference type="WBParaSite" id="EgrG_000650900">
    <property type="protein sequence ID" value="EgrG_000650900"/>
    <property type="gene ID" value="EgrG_000650900"/>
</dbReference>
<name>A0A068WM22_ECHGR</name>
<accession>A0A068WM22</accession>
<feature type="transmembrane region" description="Helical" evidence="1">
    <location>
        <begin position="84"/>
        <end position="108"/>
    </location>
</feature>
<dbReference type="AlphaFoldDB" id="A0A068WM22"/>
<keyword evidence="1" id="KW-0472">Membrane</keyword>
<evidence type="ECO:0000313" key="2">
    <source>
        <dbReference type="EMBL" id="CDS18687.1"/>
    </source>
</evidence>
<dbReference type="OrthoDB" id="6275612at2759"/>
<reference evidence="2 3" key="1">
    <citation type="journal article" date="2013" name="Nature">
        <title>The genomes of four tapeworm species reveal adaptations to parasitism.</title>
        <authorList>
            <person name="Tsai I.J."/>
            <person name="Zarowiecki M."/>
            <person name="Holroyd N."/>
            <person name="Garciarrubio A."/>
            <person name="Sanchez-Flores A."/>
            <person name="Brooks K.L."/>
            <person name="Tracey A."/>
            <person name="Bobes R.J."/>
            <person name="Fragoso G."/>
            <person name="Sciutto E."/>
            <person name="Aslett M."/>
            <person name="Beasley H."/>
            <person name="Bennett H.M."/>
            <person name="Cai J."/>
            <person name="Camicia F."/>
            <person name="Clark R."/>
            <person name="Cucher M."/>
            <person name="De Silva N."/>
            <person name="Day T.A."/>
            <person name="Deplazes P."/>
            <person name="Estrada K."/>
            <person name="Fernandez C."/>
            <person name="Holland P.W."/>
            <person name="Hou J."/>
            <person name="Hu S."/>
            <person name="Huckvale T."/>
            <person name="Hung S.S."/>
            <person name="Kamenetzky L."/>
            <person name="Keane J.A."/>
            <person name="Kiss F."/>
            <person name="Koziol U."/>
            <person name="Lambert O."/>
            <person name="Liu K."/>
            <person name="Luo X."/>
            <person name="Luo Y."/>
            <person name="Macchiaroli N."/>
            <person name="Nichol S."/>
            <person name="Paps J."/>
            <person name="Parkinson J."/>
            <person name="Pouchkina-Stantcheva N."/>
            <person name="Riddiford N."/>
            <person name="Rosenzvit M."/>
            <person name="Salinas G."/>
            <person name="Wasmuth J.D."/>
            <person name="Zamanian M."/>
            <person name="Zheng Y."/>
            <person name="Cai X."/>
            <person name="Soberon X."/>
            <person name="Olson P.D."/>
            <person name="Laclette J.P."/>
            <person name="Brehm K."/>
            <person name="Berriman M."/>
            <person name="Garciarrubio A."/>
            <person name="Bobes R.J."/>
            <person name="Fragoso G."/>
            <person name="Sanchez-Flores A."/>
            <person name="Estrada K."/>
            <person name="Cevallos M.A."/>
            <person name="Morett E."/>
            <person name="Gonzalez V."/>
            <person name="Portillo T."/>
            <person name="Ochoa-Leyva A."/>
            <person name="Jose M.V."/>
            <person name="Sciutto E."/>
            <person name="Landa A."/>
            <person name="Jimenez L."/>
            <person name="Valdes V."/>
            <person name="Carrero J.C."/>
            <person name="Larralde C."/>
            <person name="Morales-Montor J."/>
            <person name="Limon-Lason J."/>
            <person name="Soberon X."/>
            <person name="Laclette J.P."/>
        </authorList>
    </citation>
    <scope>NUCLEOTIDE SEQUENCE [LARGE SCALE GENOMIC DNA]</scope>
</reference>
<protein>
    <submittedName>
        <fullName evidence="2 4">Multidrug and toxin extrusion protein 1</fullName>
    </submittedName>
</protein>
<sequence>MQRTGAIVSMVCMYIIGGPMGLCLLMLTNLGVSGFWLGLCLGTGLESVVYIVIIKRIDWNEMCRKATKRTEIKFINRPPEQPDIVIKAAFILFCVSTVVAALVCRFMLDWKAHFPSYCLLNNGTILEINSSKVVQGSTYCRRILP</sequence>